<name>A0A9X4PIK3_9PAST</name>
<gene>
    <name evidence="2" type="ORF">A6A20_10180</name>
</gene>
<sequence>MECIIIFLVVCFIIGTFSSGGSASSKSPPYSKKKEEPKVNYKSKVTYTNTISNEKTKTDIREQPLKKNDEVSSSDDLSDLMEVLLNTTKHSVANTESIKNRFNNIDIKLPSNHSDFLASIENNRVREYLNTINN</sequence>
<feature type="region of interest" description="Disordered" evidence="1">
    <location>
        <begin position="53"/>
        <end position="73"/>
    </location>
</feature>
<reference evidence="2" key="1">
    <citation type="submission" date="2016-03" db="EMBL/GenBank/DDBJ databases">
        <title>Co-evolution between Pasteurellaceae and their hosts.</title>
        <authorList>
            <person name="Hansen M.J."/>
            <person name="Bojesen A.M."/>
            <person name="Planet P."/>
        </authorList>
    </citation>
    <scope>NUCLEOTIDE SEQUENCE</scope>
    <source>
        <strain evidence="2">146/S8/89</strain>
    </source>
</reference>
<keyword evidence="3" id="KW-1185">Reference proteome</keyword>
<dbReference type="EMBL" id="LWID01000001">
    <property type="protein sequence ID" value="MDG6895975.1"/>
    <property type="molecule type" value="Genomic_DNA"/>
</dbReference>
<dbReference type="RefSeq" id="WP_279573334.1">
    <property type="nucleotide sequence ID" value="NZ_LWID01000001.1"/>
</dbReference>
<feature type="region of interest" description="Disordered" evidence="1">
    <location>
        <begin position="19"/>
        <end position="39"/>
    </location>
</feature>
<comment type="caution">
    <text evidence="2">The sequence shown here is derived from an EMBL/GenBank/DDBJ whole genome shotgun (WGS) entry which is preliminary data.</text>
</comment>
<dbReference type="Proteomes" id="UP001155500">
    <property type="component" value="Unassembled WGS sequence"/>
</dbReference>
<evidence type="ECO:0000256" key="1">
    <source>
        <dbReference type="SAM" id="MobiDB-lite"/>
    </source>
</evidence>
<feature type="compositionally biased region" description="Low complexity" evidence="1">
    <location>
        <begin position="19"/>
        <end position="30"/>
    </location>
</feature>
<evidence type="ECO:0000313" key="2">
    <source>
        <dbReference type="EMBL" id="MDG6895975.1"/>
    </source>
</evidence>
<organism evidence="2 3">
    <name type="scientific">Volucribacter amazonae</name>
    <dbReference type="NCBI Taxonomy" id="256731"/>
    <lineage>
        <taxon>Bacteria</taxon>
        <taxon>Pseudomonadati</taxon>
        <taxon>Pseudomonadota</taxon>
        <taxon>Gammaproteobacteria</taxon>
        <taxon>Pasteurellales</taxon>
        <taxon>Pasteurellaceae</taxon>
        <taxon>Volucribacter</taxon>
    </lineage>
</organism>
<dbReference type="AlphaFoldDB" id="A0A9X4PIK3"/>
<evidence type="ECO:0000313" key="3">
    <source>
        <dbReference type="Proteomes" id="UP001155500"/>
    </source>
</evidence>
<proteinExistence type="predicted"/>
<accession>A0A9X4PIK3</accession>
<feature type="compositionally biased region" description="Basic and acidic residues" evidence="1">
    <location>
        <begin position="54"/>
        <end position="70"/>
    </location>
</feature>
<protein>
    <submittedName>
        <fullName evidence="2">Uncharacterized protein</fullName>
    </submittedName>
</protein>